<dbReference type="PANTHER" id="PTHR30160">
    <property type="entry name" value="TETRAACYLDISACCHARIDE 4'-KINASE-RELATED"/>
    <property type="match status" value="1"/>
</dbReference>
<comment type="caution">
    <text evidence="3">The sequence shown here is derived from an EMBL/GenBank/DDBJ whole genome shotgun (WGS) entry which is preliminary data.</text>
</comment>
<gene>
    <name evidence="3" type="ORF">ENP47_05965</name>
</gene>
<dbReference type="GO" id="GO:0005829">
    <property type="term" value="C:cytosol"/>
    <property type="evidence" value="ECO:0007669"/>
    <property type="project" value="TreeGrafter"/>
</dbReference>
<keyword evidence="2 3" id="KW-0808">Transferase</keyword>
<dbReference type="GO" id="GO:0008713">
    <property type="term" value="F:ADP-heptose-lipopolysaccharide heptosyltransferase activity"/>
    <property type="evidence" value="ECO:0007669"/>
    <property type="project" value="TreeGrafter"/>
</dbReference>
<sequence length="363" mass="39425">MPARFRRILVVKIADLGDAVLTLPALRVLRSAYPDITIDVLTSRVGAELYGLCPVINHIYVLEKSRLRRGGLLHLLELAVTLRRRQYDAVILLHHLTTWPGRLLYRILLAATGSPVRAGIDNGTGHFLTHRVVDRGFGAVPEWQYALEIAQALGALEAPEPPYLQIPEEARSQAQRLLEPVPRPFVVIHPGVGPFAPARRWPAERFAAVARELARRQLGIVVTGTANEKTDAAPLLNIEGVHDLIGRTEIATLAAVLEQASLVLGSDCGVVHLAAALGRPTLALFGPTNVEAWRPLGSSIANPLQTLHDTGPVLALTVRLPCSPCCYVGYRVGRPEGCSLRTCLTLLTPELVTETALKLLAHC</sequence>
<evidence type="ECO:0000256" key="1">
    <source>
        <dbReference type="ARBA" id="ARBA00022676"/>
    </source>
</evidence>
<dbReference type="EMBL" id="DSJL01000010">
    <property type="protein sequence ID" value="HEF65122.1"/>
    <property type="molecule type" value="Genomic_DNA"/>
</dbReference>
<name>A0A7C1JXB9_THERO</name>
<keyword evidence="1" id="KW-0328">Glycosyltransferase</keyword>
<accession>A0A7C1JXB9</accession>
<proteinExistence type="predicted"/>
<organism evidence="3">
    <name type="scientific">Thermomicrobium roseum</name>
    <dbReference type="NCBI Taxonomy" id="500"/>
    <lineage>
        <taxon>Bacteria</taxon>
        <taxon>Pseudomonadati</taxon>
        <taxon>Thermomicrobiota</taxon>
        <taxon>Thermomicrobia</taxon>
        <taxon>Thermomicrobiales</taxon>
        <taxon>Thermomicrobiaceae</taxon>
        <taxon>Thermomicrobium</taxon>
    </lineage>
</organism>
<evidence type="ECO:0000313" key="3">
    <source>
        <dbReference type="EMBL" id="HEF65122.1"/>
    </source>
</evidence>
<dbReference type="Pfam" id="PF01075">
    <property type="entry name" value="Glyco_transf_9"/>
    <property type="match status" value="1"/>
</dbReference>
<dbReference type="AlphaFoldDB" id="A0A7C1JXB9"/>
<reference evidence="3" key="1">
    <citation type="journal article" date="2020" name="mSystems">
        <title>Genome- and Community-Level Interaction Insights into Carbon Utilization and Element Cycling Functions of Hydrothermarchaeota in Hydrothermal Sediment.</title>
        <authorList>
            <person name="Zhou Z."/>
            <person name="Liu Y."/>
            <person name="Xu W."/>
            <person name="Pan J."/>
            <person name="Luo Z.H."/>
            <person name="Li M."/>
        </authorList>
    </citation>
    <scope>NUCLEOTIDE SEQUENCE [LARGE SCALE GENOMIC DNA]</scope>
    <source>
        <strain evidence="3">SpSt-222</strain>
    </source>
</reference>
<dbReference type="InterPro" id="IPR002201">
    <property type="entry name" value="Glyco_trans_9"/>
</dbReference>
<protein>
    <submittedName>
        <fullName evidence="3">Glycosyltransferase family 9 protein</fullName>
    </submittedName>
</protein>
<dbReference type="CDD" id="cd03789">
    <property type="entry name" value="GT9_LPS_heptosyltransferase"/>
    <property type="match status" value="1"/>
</dbReference>
<dbReference type="Gene3D" id="3.40.50.2000">
    <property type="entry name" value="Glycogen Phosphorylase B"/>
    <property type="match status" value="2"/>
</dbReference>
<dbReference type="InterPro" id="IPR051199">
    <property type="entry name" value="LPS_LOS_Heptosyltrfase"/>
</dbReference>
<evidence type="ECO:0000256" key="2">
    <source>
        <dbReference type="ARBA" id="ARBA00022679"/>
    </source>
</evidence>
<dbReference type="GO" id="GO:0009244">
    <property type="term" value="P:lipopolysaccharide core region biosynthetic process"/>
    <property type="evidence" value="ECO:0007669"/>
    <property type="project" value="TreeGrafter"/>
</dbReference>
<dbReference type="SUPFAM" id="SSF53756">
    <property type="entry name" value="UDP-Glycosyltransferase/glycogen phosphorylase"/>
    <property type="match status" value="1"/>
</dbReference>